<dbReference type="EMBL" id="KN831950">
    <property type="protein sequence ID" value="KIO11265.1"/>
    <property type="molecule type" value="Genomic_DNA"/>
</dbReference>
<dbReference type="HOGENOM" id="CLU_2782913_0_0_1"/>
<organism evidence="2 3">
    <name type="scientific">Pisolithus tinctorius Marx 270</name>
    <dbReference type="NCBI Taxonomy" id="870435"/>
    <lineage>
        <taxon>Eukaryota</taxon>
        <taxon>Fungi</taxon>
        <taxon>Dikarya</taxon>
        <taxon>Basidiomycota</taxon>
        <taxon>Agaricomycotina</taxon>
        <taxon>Agaricomycetes</taxon>
        <taxon>Agaricomycetidae</taxon>
        <taxon>Boletales</taxon>
        <taxon>Sclerodermatineae</taxon>
        <taxon>Pisolithaceae</taxon>
        <taxon>Pisolithus</taxon>
    </lineage>
</organism>
<sequence>TLTSIAGNEMHSPVESRVPSPDTPEILLGIIARVPCQTAHPWSYNADDNAAYLRDRSSKNDTKPHNFNT</sequence>
<accession>A0A0C3PC11</accession>
<reference evidence="2 3" key="1">
    <citation type="submission" date="2014-04" db="EMBL/GenBank/DDBJ databases">
        <authorList>
            <consortium name="DOE Joint Genome Institute"/>
            <person name="Kuo A."/>
            <person name="Kohler A."/>
            <person name="Costa M.D."/>
            <person name="Nagy L.G."/>
            <person name="Floudas D."/>
            <person name="Copeland A."/>
            <person name="Barry K.W."/>
            <person name="Cichocki N."/>
            <person name="Veneault-Fourrey C."/>
            <person name="LaButti K."/>
            <person name="Lindquist E.A."/>
            <person name="Lipzen A."/>
            <person name="Lundell T."/>
            <person name="Morin E."/>
            <person name="Murat C."/>
            <person name="Sun H."/>
            <person name="Tunlid A."/>
            <person name="Henrissat B."/>
            <person name="Grigoriev I.V."/>
            <person name="Hibbett D.S."/>
            <person name="Martin F."/>
            <person name="Nordberg H.P."/>
            <person name="Cantor M.N."/>
            <person name="Hua S.X."/>
        </authorList>
    </citation>
    <scope>NUCLEOTIDE SEQUENCE [LARGE SCALE GENOMIC DNA]</scope>
    <source>
        <strain evidence="2 3">Marx 270</strain>
    </source>
</reference>
<evidence type="ECO:0000313" key="3">
    <source>
        <dbReference type="Proteomes" id="UP000054217"/>
    </source>
</evidence>
<reference evidence="3" key="2">
    <citation type="submission" date="2015-01" db="EMBL/GenBank/DDBJ databases">
        <title>Evolutionary Origins and Diversification of the Mycorrhizal Mutualists.</title>
        <authorList>
            <consortium name="DOE Joint Genome Institute"/>
            <consortium name="Mycorrhizal Genomics Consortium"/>
            <person name="Kohler A."/>
            <person name="Kuo A."/>
            <person name="Nagy L.G."/>
            <person name="Floudas D."/>
            <person name="Copeland A."/>
            <person name="Barry K.W."/>
            <person name="Cichocki N."/>
            <person name="Veneault-Fourrey C."/>
            <person name="LaButti K."/>
            <person name="Lindquist E.A."/>
            <person name="Lipzen A."/>
            <person name="Lundell T."/>
            <person name="Morin E."/>
            <person name="Murat C."/>
            <person name="Riley R."/>
            <person name="Ohm R."/>
            <person name="Sun H."/>
            <person name="Tunlid A."/>
            <person name="Henrissat B."/>
            <person name="Grigoriev I.V."/>
            <person name="Hibbett D.S."/>
            <person name="Martin F."/>
        </authorList>
    </citation>
    <scope>NUCLEOTIDE SEQUENCE [LARGE SCALE GENOMIC DNA]</scope>
    <source>
        <strain evidence="3">Marx 270</strain>
    </source>
</reference>
<keyword evidence="3" id="KW-1185">Reference proteome</keyword>
<gene>
    <name evidence="2" type="ORF">M404DRAFT_994942</name>
</gene>
<name>A0A0C3PC11_PISTI</name>
<evidence type="ECO:0000256" key="1">
    <source>
        <dbReference type="SAM" id="MobiDB-lite"/>
    </source>
</evidence>
<dbReference type="InParanoid" id="A0A0C3PC11"/>
<feature type="region of interest" description="Disordered" evidence="1">
    <location>
        <begin position="1"/>
        <end position="21"/>
    </location>
</feature>
<evidence type="ECO:0000313" key="2">
    <source>
        <dbReference type="EMBL" id="KIO11265.1"/>
    </source>
</evidence>
<dbReference type="AlphaFoldDB" id="A0A0C3PC11"/>
<proteinExistence type="predicted"/>
<protein>
    <submittedName>
        <fullName evidence="2">Uncharacterized protein</fullName>
    </submittedName>
</protein>
<feature type="non-terminal residue" evidence="2">
    <location>
        <position position="1"/>
    </location>
</feature>
<dbReference type="Proteomes" id="UP000054217">
    <property type="component" value="Unassembled WGS sequence"/>
</dbReference>